<accession>A0A939J0Z9</accession>
<evidence type="ECO:0000313" key="4">
    <source>
        <dbReference type="Proteomes" id="UP000664096"/>
    </source>
</evidence>
<dbReference type="NCBIfam" id="TIGR02595">
    <property type="entry name" value="PEP_CTERM"/>
    <property type="match status" value="1"/>
</dbReference>
<dbReference type="Pfam" id="PF07589">
    <property type="entry name" value="PEP-CTERM"/>
    <property type="match status" value="1"/>
</dbReference>
<protein>
    <submittedName>
        <fullName evidence="3">VPLPA-CTERM sorting domain-containing protein</fullName>
    </submittedName>
</protein>
<feature type="domain" description="Ice-binding protein C-terminal" evidence="2">
    <location>
        <begin position="9"/>
        <end position="33"/>
    </location>
</feature>
<reference evidence="3" key="1">
    <citation type="submission" date="2020-12" db="EMBL/GenBank/DDBJ databases">
        <title>Oil enriched cultivation method for isolating marine PHA-producing bacteria.</title>
        <authorList>
            <person name="Zheng W."/>
            <person name="Yu S."/>
            <person name="Huang Y."/>
        </authorList>
    </citation>
    <scope>NUCLEOTIDE SEQUENCE</scope>
    <source>
        <strain evidence="3">SY-2-12</strain>
    </source>
</reference>
<dbReference type="NCBIfam" id="TIGR03370">
    <property type="entry name" value="VPLPA-CTERM"/>
    <property type="match status" value="1"/>
</dbReference>
<dbReference type="Proteomes" id="UP000664096">
    <property type="component" value="Unassembled WGS sequence"/>
</dbReference>
<dbReference type="EMBL" id="JAEKJZ010000001">
    <property type="protein sequence ID" value="MBN9669823.1"/>
    <property type="molecule type" value="Genomic_DNA"/>
</dbReference>
<keyword evidence="1" id="KW-1133">Transmembrane helix</keyword>
<dbReference type="InterPro" id="IPR022472">
    <property type="entry name" value="VPLPA-CTERM"/>
</dbReference>
<keyword evidence="1" id="KW-0472">Membrane</keyword>
<sequence>MVVRIDVTAVPVPAALPLLVGGLGVLGFVARRRKRTA</sequence>
<feature type="transmembrane region" description="Helical" evidence="1">
    <location>
        <begin position="12"/>
        <end position="30"/>
    </location>
</feature>
<comment type="caution">
    <text evidence="3">The sequence shown here is derived from an EMBL/GenBank/DDBJ whole genome shotgun (WGS) entry which is preliminary data.</text>
</comment>
<evidence type="ECO:0000259" key="2">
    <source>
        <dbReference type="Pfam" id="PF07589"/>
    </source>
</evidence>
<dbReference type="AlphaFoldDB" id="A0A939J0Z9"/>
<proteinExistence type="predicted"/>
<evidence type="ECO:0000313" key="3">
    <source>
        <dbReference type="EMBL" id="MBN9669823.1"/>
    </source>
</evidence>
<keyword evidence="1" id="KW-0812">Transmembrane</keyword>
<evidence type="ECO:0000256" key="1">
    <source>
        <dbReference type="SAM" id="Phobius"/>
    </source>
</evidence>
<organism evidence="3 4">
    <name type="scientific">Roseibium aggregatum</name>
    <dbReference type="NCBI Taxonomy" id="187304"/>
    <lineage>
        <taxon>Bacteria</taxon>
        <taxon>Pseudomonadati</taxon>
        <taxon>Pseudomonadota</taxon>
        <taxon>Alphaproteobacteria</taxon>
        <taxon>Hyphomicrobiales</taxon>
        <taxon>Stappiaceae</taxon>
        <taxon>Roseibium</taxon>
    </lineage>
</organism>
<name>A0A939J0Z9_9HYPH</name>
<gene>
    <name evidence="3" type="ORF">JF539_05695</name>
</gene>
<dbReference type="InterPro" id="IPR013424">
    <property type="entry name" value="Ice-binding_C"/>
</dbReference>